<name>C4IBQ7_CLOBU</name>
<dbReference type="GO" id="GO:0005886">
    <property type="term" value="C:plasma membrane"/>
    <property type="evidence" value="ECO:0007669"/>
    <property type="project" value="UniProtKB-SubCell"/>
</dbReference>
<evidence type="ECO:0000256" key="3">
    <source>
        <dbReference type="ARBA" id="ARBA00022475"/>
    </source>
</evidence>
<evidence type="ECO:0000256" key="1">
    <source>
        <dbReference type="ARBA" id="ARBA00004651"/>
    </source>
</evidence>
<evidence type="ECO:0000313" key="8">
    <source>
        <dbReference type="EMBL" id="EEP56121.1"/>
    </source>
</evidence>
<evidence type="ECO:0000313" key="9">
    <source>
        <dbReference type="Proteomes" id="UP000003081"/>
    </source>
</evidence>
<comment type="similarity">
    <text evidence="2">Belongs to the UPF0719 family.</text>
</comment>
<accession>C4IBQ7</accession>
<sequence>MNNFTLDIMMSIVFGIIGIILLITGYVVFDKVLKKIDFDEELRNKNTAVAIVIAGFMIAIGIIISGVVA</sequence>
<feature type="transmembrane region" description="Helical" evidence="7">
    <location>
        <begin position="49"/>
        <end position="68"/>
    </location>
</feature>
<evidence type="ECO:0008006" key="10">
    <source>
        <dbReference type="Google" id="ProtNLM"/>
    </source>
</evidence>
<dbReference type="InterPro" id="IPR007140">
    <property type="entry name" value="DUF350"/>
</dbReference>
<evidence type="ECO:0000256" key="7">
    <source>
        <dbReference type="SAM" id="Phobius"/>
    </source>
</evidence>
<dbReference type="AlphaFoldDB" id="C4IBQ7"/>
<dbReference type="EMBL" id="ACOM01000001">
    <property type="protein sequence ID" value="EEP56121.1"/>
    <property type="molecule type" value="Genomic_DNA"/>
</dbReference>
<protein>
    <recommendedName>
        <fullName evidence="10">DUF350 domain-containing protein</fullName>
    </recommendedName>
</protein>
<evidence type="ECO:0000256" key="5">
    <source>
        <dbReference type="ARBA" id="ARBA00022989"/>
    </source>
</evidence>
<dbReference type="RefSeq" id="WP_003413170.1">
    <property type="nucleotide sequence ID" value="NZ_ACOM01000001.1"/>
</dbReference>
<keyword evidence="9" id="KW-1185">Reference proteome</keyword>
<keyword evidence="6 7" id="KW-0472">Membrane</keyword>
<organism evidence="8 9">
    <name type="scientific">Clostridium butyricum E4 str. BoNT E BL5262</name>
    <dbReference type="NCBI Taxonomy" id="632245"/>
    <lineage>
        <taxon>Bacteria</taxon>
        <taxon>Bacillati</taxon>
        <taxon>Bacillota</taxon>
        <taxon>Clostridia</taxon>
        <taxon>Eubacteriales</taxon>
        <taxon>Clostridiaceae</taxon>
        <taxon>Clostridium</taxon>
    </lineage>
</organism>
<keyword evidence="3" id="KW-1003">Cell membrane</keyword>
<keyword evidence="4 7" id="KW-0812">Transmembrane</keyword>
<dbReference type="STRING" id="1492.ATN24_20425"/>
<proteinExistence type="inferred from homology"/>
<evidence type="ECO:0000256" key="4">
    <source>
        <dbReference type="ARBA" id="ARBA00022692"/>
    </source>
</evidence>
<evidence type="ECO:0000256" key="2">
    <source>
        <dbReference type="ARBA" id="ARBA00005779"/>
    </source>
</evidence>
<reference evidence="8 9" key="1">
    <citation type="submission" date="2009-08" db="EMBL/GenBank/DDBJ databases">
        <authorList>
            <person name="Shrivastava S."/>
            <person name="Brinkac L.B."/>
            <person name="Brown J.L."/>
            <person name="Bruce D.B."/>
            <person name="Detter C."/>
            <person name="Green L.D."/>
            <person name="Munk C.A."/>
            <person name="Rogers Y.C."/>
            <person name="Tapia R."/>
            <person name="Sims D.R."/>
            <person name="Smith L.A."/>
            <person name="Smith T.J."/>
            <person name="Sutton G."/>
            <person name="Brettin T."/>
        </authorList>
    </citation>
    <scope>NUCLEOTIDE SEQUENCE [LARGE SCALE GENOMIC DNA]</scope>
    <source>
        <strain evidence="9">E4 str. BoNT E BL5262</strain>
    </source>
</reference>
<dbReference type="Pfam" id="PF03994">
    <property type="entry name" value="DUF350"/>
    <property type="match status" value="1"/>
</dbReference>
<comment type="caution">
    <text evidence="8">The sequence shown here is derived from an EMBL/GenBank/DDBJ whole genome shotgun (WGS) entry which is preliminary data.</text>
</comment>
<dbReference type="eggNOG" id="ENOG502ZKUW">
    <property type="taxonomic scope" value="Bacteria"/>
</dbReference>
<dbReference type="HOGENOM" id="CLU_183870_2_0_9"/>
<dbReference type="Proteomes" id="UP000003081">
    <property type="component" value="Unassembled WGS sequence"/>
</dbReference>
<evidence type="ECO:0000256" key="6">
    <source>
        <dbReference type="ARBA" id="ARBA00023136"/>
    </source>
</evidence>
<comment type="subcellular location">
    <subcellularLocation>
        <location evidence="1">Cell membrane</location>
        <topology evidence="1">Multi-pass membrane protein</topology>
    </subcellularLocation>
</comment>
<feature type="transmembrane region" description="Helical" evidence="7">
    <location>
        <begin position="6"/>
        <end position="29"/>
    </location>
</feature>
<gene>
    <name evidence="8" type="ORF">CLP_0448</name>
</gene>
<keyword evidence="5 7" id="KW-1133">Transmembrane helix</keyword>